<dbReference type="InterPro" id="IPR050570">
    <property type="entry name" value="Cell_wall_metabolism_enzyme"/>
</dbReference>
<organism evidence="3 4">
    <name type="scientific">Streptosporangium nondiastaticum</name>
    <dbReference type="NCBI Taxonomy" id="35764"/>
    <lineage>
        <taxon>Bacteria</taxon>
        <taxon>Bacillati</taxon>
        <taxon>Actinomycetota</taxon>
        <taxon>Actinomycetes</taxon>
        <taxon>Streptosporangiales</taxon>
        <taxon>Streptosporangiaceae</taxon>
        <taxon>Streptosporangium</taxon>
    </lineage>
</organism>
<dbReference type="RefSeq" id="WP_106674838.1">
    <property type="nucleotide sequence ID" value="NZ_PXWG01000009.1"/>
</dbReference>
<reference evidence="3 4" key="1">
    <citation type="submission" date="2018-03" db="EMBL/GenBank/DDBJ databases">
        <title>Chitinolytic properties of Streptosporangium nondiastaticum TBG75A20.</title>
        <authorList>
            <person name="Gayathri V."/>
            <person name="Shiburaj S."/>
        </authorList>
    </citation>
    <scope>NUCLEOTIDE SEQUENCE [LARGE SCALE GENOMIC DNA]</scope>
    <source>
        <strain evidence="3 4">TBG75A20</strain>
    </source>
</reference>
<dbReference type="Gene3D" id="2.70.70.10">
    <property type="entry name" value="Glucose Permease (Domain IIA)"/>
    <property type="match status" value="1"/>
</dbReference>
<feature type="coiled-coil region" evidence="1">
    <location>
        <begin position="168"/>
        <end position="204"/>
    </location>
</feature>
<evidence type="ECO:0000256" key="1">
    <source>
        <dbReference type="SAM" id="Coils"/>
    </source>
</evidence>
<keyword evidence="4" id="KW-1185">Reference proteome</keyword>
<proteinExistence type="predicted"/>
<feature type="domain" description="M23ase beta-sheet core" evidence="2">
    <location>
        <begin position="268"/>
        <end position="365"/>
    </location>
</feature>
<name>A0A9X7JTQ2_9ACTN</name>
<dbReference type="InterPro" id="IPR016047">
    <property type="entry name" value="M23ase_b-sheet_dom"/>
</dbReference>
<dbReference type="InterPro" id="IPR011055">
    <property type="entry name" value="Dup_hybrid_motif"/>
</dbReference>
<sequence>MRRLCLPIRGPRLLPKAGAAALAVLCVLCSVCALGFPSLRSGPPEAVRVPDRASRVTSEVLRLTVEAEEARHRYEEAQHVARAHKVRAQEIDRRLQGRRAVSDTLREDLGSAARAQYRTGGFTTVPADDAEADDPFELMALQLPDARRRARLAWMLDEDDRKSRSLVAEEQELIAEQVSADKDRAQLQAHVRAVEARLTAARADLDTMAQGAVESGRCTPLPLDRAAAGGGTAKDQAVAQANGRWTRPVTSYQLTAGFGGVGANWASTHSGQDFAVPSGTPVRSIGAGTVVATGCGGAFGISLVVQHDDGWYSQYAHLAAMFVTPGQQVRAGQWIGMSGTTGNSTGPHLHFEIRTSPEFGSAVDPVPWLNARGVRL</sequence>
<dbReference type="AlphaFoldDB" id="A0A9X7JTQ2"/>
<keyword evidence="1" id="KW-0175">Coiled coil</keyword>
<accession>A0A9X7JTQ2</accession>
<evidence type="ECO:0000313" key="3">
    <source>
        <dbReference type="EMBL" id="PSJ29521.1"/>
    </source>
</evidence>
<protein>
    <submittedName>
        <fullName evidence="3">Peptidase M23</fullName>
    </submittedName>
</protein>
<dbReference type="CDD" id="cd12797">
    <property type="entry name" value="M23_peptidase"/>
    <property type="match status" value="1"/>
</dbReference>
<gene>
    <name evidence="3" type="ORF">B7P34_06525</name>
</gene>
<dbReference type="PANTHER" id="PTHR21666:SF270">
    <property type="entry name" value="MUREIN HYDROLASE ACTIVATOR ENVC"/>
    <property type="match status" value="1"/>
</dbReference>
<dbReference type="OrthoDB" id="1099523at2"/>
<dbReference type="PANTHER" id="PTHR21666">
    <property type="entry name" value="PEPTIDASE-RELATED"/>
    <property type="match status" value="1"/>
</dbReference>
<dbReference type="Proteomes" id="UP000242427">
    <property type="component" value="Unassembled WGS sequence"/>
</dbReference>
<dbReference type="Pfam" id="PF01551">
    <property type="entry name" value="Peptidase_M23"/>
    <property type="match status" value="1"/>
</dbReference>
<dbReference type="EMBL" id="PXWG01000009">
    <property type="protein sequence ID" value="PSJ29521.1"/>
    <property type="molecule type" value="Genomic_DNA"/>
</dbReference>
<dbReference type="GO" id="GO:0004222">
    <property type="term" value="F:metalloendopeptidase activity"/>
    <property type="evidence" value="ECO:0007669"/>
    <property type="project" value="TreeGrafter"/>
</dbReference>
<evidence type="ECO:0000259" key="2">
    <source>
        <dbReference type="Pfam" id="PF01551"/>
    </source>
</evidence>
<dbReference type="SUPFAM" id="SSF51261">
    <property type="entry name" value="Duplicated hybrid motif"/>
    <property type="match status" value="1"/>
</dbReference>
<evidence type="ECO:0000313" key="4">
    <source>
        <dbReference type="Proteomes" id="UP000242427"/>
    </source>
</evidence>
<comment type="caution">
    <text evidence="3">The sequence shown here is derived from an EMBL/GenBank/DDBJ whole genome shotgun (WGS) entry which is preliminary data.</text>
</comment>
<dbReference type="FunFam" id="2.70.70.10:FF:000013">
    <property type="entry name" value="Peptidase family M23"/>
    <property type="match status" value="1"/>
</dbReference>